<dbReference type="Pfam" id="PF07632">
    <property type="entry name" value="Sde182_NH-like"/>
    <property type="match status" value="1"/>
</dbReference>
<keyword evidence="5" id="KW-1185">Reference proteome</keyword>
<dbReference type="Pfam" id="PF21027">
    <property type="entry name" value="Sde0182_C"/>
    <property type="match status" value="1"/>
</dbReference>
<feature type="domain" description="Cellulose-binding Sde182 nucleoside hydrolase-like" evidence="2">
    <location>
        <begin position="31"/>
        <end position="362"/>
    </location>
</feature>
<name>A0ABS1VJF1_9ACTN</name>
<evidence type="ECO:0000313" key="4">
    <source>
        <dbReference type="EMBL" id="MBL7253576.1"/>
    </source>
</evidence>
<reference evidence="4 5" key="1">
    <citation type="submission" date="2021-01" db="EMBL/GenBank/DDBJ databases">
        <title>Actinoplanes sp. nov. LDG1-01 isolated from lichen.</title>
        <authorList>
            <person name="Saeng-In P."/>
            <person name="Phongsopitanun W."/>
            <person name="Kanchanasin P."/>
            <person name="Yuki M."/>
            <person name="Kudo T."/>
            <person name="Ohkuma M."/>
            <person name="Tanasupawat S."/>
        </authorList>
    </citation>
    <scope>NUCLEOTIDE SEQUENCE [LARGE SCALE GENOMIC DNA]</scope>
    <source>
        <strain evidence="4 5">LDG1-01</strain>
    </source>
</reference>
<dbReference type="Gene3D" id="3.90.245.10">
    <property type="entry name" value="Ribonucleoside hydrolase-like"/>
    <property type="match status" value="1"/>
</dbReference>
<dbReference type="RefSeq" id="WP_202989915.1">
    <property type="nucleotide sequence ID" value="NZ_JAENHO010000001.1"/>
</dbReference>
<evidence type="ECO:0000259" key="2">
    <source>
        <dbReference type="Pfam" id="PF07632"/>
    </source>
</evidence>
<evidence type="ECO:0000256" key="1">
    <source>
        <dbReference type="SAM" id="SignalP"/>
    </source>
</evidence>
<protein>
    <submittedName>
        <fullName evidence="4">DUF1593 domain-containing protein</fullName>
    </submittedName>
</protein>
<dbReference type="InterPro" id="IPR011483">
    <property type="entry name" value="Sde182_NH-like"/>
</dbReference>
<proteinExistence type="predicted"/>
<dbReference type="EMBL" id="JAENHO010000001">
    <property type="protein sequence ID" value="MBL7253576.1"/>
    <property type="molecule type" value="Genomic_DNA"/>
</dbReference>
<dbReference type="Gene3D" id="2.60.40.10">
    <property type="entry name" value="Immunoglobulins"/>
    <property type="match status" value="1"/>
</dbReference>
<dbReference type="InterPro" id="IPR013783">
    <property type="entry name" value="Ig-like_fold"/>
</dbReference>
<feature type="domain" description="Cellulose-binding Sde182 C-terminal" evidence="3">
    <location>
        <begin position="435"/>
        <end position="515"/>
    </location>
</feature>
<evidence type="ECO:0000259" key="3">
    <source>
        <dbReference type="Pfam" id="PF21027"/>
    </source>
</evidence>
<comment type="caution">
    <text evidence="4">The sequence shown here is derived from an EMBL/GenBank/DDBJ whole genome shotgun (WGS) entry which is preliminary data.</text>
</comment>
<dbReference type="Proteomes" id="UP000598996">
    <property type="component" value="Unassembled WGS sequence"/>
</dbReference>
<dbReference type="InterPro" id="IPR036452">
    <property type="entry name" value="Ribo_hydro-like"/>
</dbReference>
<gene>
    <name evidence="4" type="ORF">JKJ07_04555</name>
</gene>
<evidence type="ECO:0000313" key="5">
    <source>
        <dbReference type="Proteomes" id="UP000598996"/>
    </source>
</evidence>
<feature type="signal peptide" evidence="1">
    <location>
        <begin position="1"/>
        <end position="25"/>
    </location>
</feature>
<keyword evidence="1" id="KW-0732">Signal</keyword>
<accession>A0ABS1VJF1</accession>
<sequence>MSLRAIGLVVVTATSFVASPAPAQAASPPPRTIITTDGEADDMNSMMRLLYYTNEIDVDGLVYSSSVHHWKGDGSHTLTQAMAAGIVTSFNGQTAGTPANSADATTWRWNPDRWIEQQIAQYARLLPNLRKHDNRYPSARELRSTVAVGNVNFENDFSADTPGSDLIKAALLDDDRRDLWLQAWGGQNTIARALLSIEDQYKNSPRWNAIRDKVTRKAVIATIGNQDNAYADYIGRAWPGIRVYNWGFTFTSWTGGKDAAAIPESIKPYYKHTFWKPNIKVGHGPLLAGYHLIGDGQHLAGESEALGWQPGLAGVKYDLATWRLYDFVGPFERYDMISEGDTPAFLPLIDNGLRFGSWGGRFASTTPNLYTPQGDLNPVTSRAEPAYSLYRWVPAAQDDFAARADWGVTPAYGKANHPPAVRISQPSLSARPGQTVIVRARVTDPDRDRVTATWTVYSEASTVTTAPTVTATTNGTARVTVPADATAGQRIILTLTATDDGEHRLSRYGQVVLTVS</sequence>
<feature type="chain" id="PRO_5045600455" evidence="1">
    <location>
        <begin position="26"/>
        <end position="516"/>
    </location>
</feature>
<organism evidence="4 5">
    <name type="scientific">Paractinoplanes lichenicola</name>
    <dbReference type="NCBI Taxonomy" id="2802976"/>
    <lineage>
        <taxon>Bacteria</taxon>
        <taxon>Bacillati</taxon>
        <taxon>Actinomycetota</taxon>
        <taxon>Actinomycetes</taxon>
        <taxon>Micromonosporales</taxon>
        <taxon>Micromonosporaceae</taxon>
        <taxon>Paractinoplanes</taxon>
    </lineage>
</organism>
<dbReference type="InterPro" id="IPR048527">
    <property type="entry name" value="Sde182_C"/>
</dbReference>